<comment type="caution">
    <text evidence="1">The sequence shown here is derived from an EMBL/GenBank/DDBJ whole genome shotgun (WGS) entry which is preliminary data.</text>
</comment>
<dbReference type="Proteomes" id="UP001196915">
    <property type="component" value="Unassembled WGS sequence"/>
</dbReference>
<dbReference type="AlphaFoldDB" id="A0AAP2MPA1"/>
<evidence type="ECO:0000313" key="2">
    <source>
        <dbReference type="Proteomes" id="UP001196915"/>
    </source>
</evidence>
<evidence type="ECO:0008006" key="3">
    <source>
        <dbReference type="Google" id="ProtNLM"/>
    </source>
</evidence>
<sequence>MSQAFSNIVKAQRSFTEPGVIVSYTQQSGAFNMLAGGAPEVKIGHYDQYVYQHMIEVRSAATANQAAANVMPNATFRTSYGSVPTYLLRSRAQYDHHEASAASSWNVNLADAKRLAAYQGIFQAARNGLLFGFTPSNGEGLLNAPITAVSIPPDADNHTTLSTMNAPYLFDFFLKTIQDVRKRVLNVGQGVPTKVVVVSTQDIIGFLEASVVDLTSYQRIGSGVNTIKGSITDVNDWNGVDVEWHVDDNLQGQGAGGTDAIFVIVPELAPQGKSPVSTNIFAEKLQPSDSGTARQYFGSDTPMEFTAPLSGGVVDIVYEQRMTPGWMVRPKAATLVSVKYQ</sequence>
<gene>
    <name evidence="1" type="ORF">KTE52_14340</name>
</gene>
<accession>A0AAP2MPA1</accession>
<dbReference type="EMBL" id="JAHPMX010000006">
    <property type="protein sequence ID" value="MBU9357509.1"/>
    <property type="molecule type" value="Genomic_DNA"/>
</dbReference>
<dbReference type="RefSeq" id="WP_146122876.1">
    <property type="nucleotide sequence ID" value="NZ_CADFGQ010000001.1"/>
</dbReference>
<protein>
    <recommendedName>
        <fullName evidence="3">DUF2184 domain-containing protein</fullName>
    </recommendedName>
</protein>
<reference evidence="1" key="1">
    <citation type="submission" date="2021-06" db="EMBL/GenBank/DDBJ databases">
        <title>A collection of bacterial strains from the Burkholderia cepacia Research Laboratory and Repository.</title>
        <authorList>
            <person name="Lipuma J."/>
            <person name="Spilker T."/>
        </authorList>
    </citation>
    <scope>NUCLEOTIDE SEQUENCE</scope>
    <source>
        <strain evidence="1">AU37435</strain>
    </source>
</reference>
<name>A0AAP2MPA1_9BURK</name>
<organism evidence="1 2">
    <name type="scientific">Burkholderia multivorans</name>
    <dbReference type="NCBI Taxonomy" id="87883"/>
    <lineage>
        <taxon>Bacteria</taxon>
        <taxon>Pseudomonadati</taxon>
        <taxon>Pseudomonadota</taxon>
        <taxon>Betaproteobacteria</taxon>
        <taxon>Burkholderiales</taxon>
        <taxon>Burkholderiaceae</taxon>
        <taxon>Burkholderia</taxon>
        <taxon>Burkholderia cepacia complex</taxon>
    </lineage>
</organism>
<proteinExistence type="predicted"/>
<evidence type="ECO:0000313" key="1">
    <source>
        <dbReference type="EMBL" id="MBU9357509.1"/>
    </source>
</evidence>